<dbReference type="PANTHER" id="PTHR36698">
    <property type="entry name" value="BLL5892 PROTEIN"/>
    <property type="match status" value="1"/>
</dbReference>
<organism evidence="3 4">
    <name type="scientific">Igneacidithiobacillus copahuensis</name>
    <dbReference type="NCBI Taxonomy" id="2724909"/>
    <lineage>
        <taxon>Bacteria</taxon>
        <taxon>Pseudomonadati</taxon>
        <taxon>Pseudomonadota</taxon>
        <taxon>Acidithiobacillia</taxon>
        <taxon>Acidithiobacillales</taxon>
        <taxon>Acidithiobacillaceae</taxon>
        <taxon>Igneacidithiobacillus</taxon>
    </lineage>
</organism>
<evidence type="ECO:0000259" key="2">
    <source>
        <dbReference type="Pfam" id="PF02470"/>
    </source>
</evidence>
<dbReference type="AlphaFoldDB" id="A0AAE3CKF1"/>
<feature type="compositionally biased region" description="Gly residues" evidence="1">
    <location>
        <begin position="303"/>
        <end position="312"/>
    </location>
</feature>
<evidence type="ECO:0000313" key="4">
    <source>
        <dbReference type="Proteomes" id="UP001197378"/>
    </source>
</evidence>
<comment type="caution">
    <text evidence="3">The sequence shown here is derived from an EMBL/GenBank/DDBJ whole genome shotgun (WGS) entry which is preliminary data.</text>
</comment>
<dbReference type="Pfam" id="PF02470">
    <property type="entry name" value="MlaD"/>
    <property type="match status" value="1"/>
</dbReference>
<dbReference type="PANTHER" id="PTHR36698:SF3">
    <property type="entry name" value="ABC-TYPE TRANSPORT AUXILIARY LIPOPROTEIN COMPONENT DOMAIN-CONTAINING PROTEIN"/>
    <property type="match status" value="1"/>
</dbReference>
<sequence length="312" mass="33163">MESRAHALIALVFVVVLGVALAVAGLWMHHSAPVGKLYNVISPYSVTGLTVQAPVRFKGVRVGEVKSIGFDPRNPRMVQVQVSIDANTPITKATFAELAPQGVTGLSYLSLNDAGTDFSPLAHAPGQAPDIPMHPSFIQVLSRSGESLVKQGNELAFRMNDLLDEENRKHFTATLRHLDQASAELAELEAALQPALRELPSTIAATRSTMQSSQQLVRHLDDLALAAKAPLQQLNGTSVALHQLASSGQQSVAVLNDQTLPQLNALTQSLLQSSQDLGNLSRELRQNPQSLLYGRGAPPPGPGQSGFAGGNS</sequence>
<keyword evidence="4" id="KW-1185">Reference proteome</keyword>
<gene>
    <name evidence="3" type="ORF">HFQ13_11485</name>
</gene>
<reference evidence="3" key="1">
    <citation type="journal article" date="2021" name="ISME J.">
        <title>Genomic evolution of the class Acidithiobacillia: deep-branching Proteobacteria living in extreme acidic conditions.</title>
        <authorList>
            <person name="Moya-Beltran A."/>
            <person name="Beard S."/>
            <person name="Rojas-Villalobos C."/>
            <person name="Issotta F."/>
            <person name="Gallardo Y."/>
            <person name="Ulloa R."/>
            <person name="Giaveno A."/>
            <person name="Degli Esposti M."/>
            <person name="Johnson D.B."/>
            <person name="Quatrini R."/>
        </authorList>
    </citation>
    <scope>NUCLEOTIDE SEQUENCE</scope>
    <source>
        <strain evidence="3">VAN18-1</strain>
    </source>
</reference>
<feature type="region of interest" description="Disordered" evidence="1">
    <location>
        <begin position="290"/>
        <end position="312"/>
    </location>
</feature>
<feature type="domain" description="Mce/MlaD" evidence="2">
    <location>
        <begin position="45"/>
        <end position="112"/>
    </location>
</feature>
<dbReference type="InterPro" id="IPR003399">
    <property type="entry name" value="Mce/MlaD"/>
</dbReference>
<dbReference type="Proteomes" id="UP001197378">
    <property type="component" value="Unassembled WGS sequence"/>
</dbReference>
<accession>A0AAE3CKF1</accession>
<dbReference type="EMBL" id="JAAXYO010000165">
    <property type="protein sequence ID" value="MBU2788812.1"/>
    <property type="molecule type" value="Genomic_DNA"/>
</dbReference>
<proteinExistence type="predicted"/>
<protein>
    <submittedName>
        <fullName evidence="3">MCE family protein</fullName>
    </submittedName>
</protein>
<evidence type="ECO:0000313" key="3">
    <source>
        <dbReference type="EMBL" id="MBU2788812.1"/>
    </source>
</evidence>
<name>A0AAE3CKF1_9PROT</name>
<evidence type="ECO:0000256" key="1">
    <source>
        <dbReference type="SAM" id="MobiDB-lite"/>
    </source>
</evidence>
<dbReference type="RefSeq" id="WP_215870888.1">
    <property type="nucleotide sequence ID" value="NZ_JAAXYO010000165.1"/>
</dbReference>